<organism evidence="2 3">
    <name type="scientific">Photobacterium toruni</name>
    <dbReference type="NCBI Taxonomy" id="1935446"/>
    <lineage>
        <taxon>Bacteria</taxon>
        <taxon>Pseudomonadati</taxon>
        <taxon>Pseudomonadota</taxon>
        <taxon>Gammaproteobacteria</taxon>
        <taxon>Vibrionales</taxon>
        <taxon>Vibrionaceae</taxon>
        <taxon>Photobacterium</taxon>
    </lineage>
</organism>
<feature type="domain" description="Transcriptional regulator HTH-type FeoC" evidence="1">
    <location>
        <begin position="3"/>
        <end position="69"/>
    </location>
</feature>
<evidence type="ECO:0000259" key="1">
    <source>
        <dbReference type="Pfam" id="PF09012"/>
    </source>
</evidence>
<evidence type="ECO:0000313" key="3">
    <source>
        <dbReference type="Proteomes" id="UP001306119"/>
    </source>
</evidence>
<dbReference type="InterPro" id="IPR036390">
    <property type="entry name" value="WH_DNA-bd_sf"/>
</dbReference>
<dbReference type="Gene3D" id="1.10.10.10">
    <property type="entry name" value="Winged helix-like DNA-binding domain superfamily/Winged helix DNA-binding domain"/>
    <property type="match status" value="1"/>
</dbReference>
<keyword evidence="3" id="KW-1185">Reference proteome</keyword>
<dbReference type="InterPro" id="IPR036388">
    <property type="entry name" value="WH-like_DNA-bd_sf"/>
</dbReference>
<sequence>MITLIAVKNAVRTAKIISLSQLSQQFDSEPQWLLVLLDDLIKRGKIARCEVINTCNQECQGCQTATSNINYRWCGDQILSVNIK</sequence>
<evidence type="ECO:0000313" key="2">
    <source>
        <dbReference type="EMBL" id="MEC6830741.1"/>
    </source>
</evidence>
<gene>
    <name evidence="2" type="ORF">VXS06_03080</name>
</gene>
<name>A0ABU6L715_9GAMM</name>
<dbReference type="InterPro" id="IPR015102">
    <property type="entry name" value="Tscrpt_reg_HTH_FeoC"/>
</dbReference>
<dbReference type="SUPFAM" id="SSF46785">
    <property type="entry name" value="Winged helix' DNA-binding domain"/>
    <property type="match status" value="1"/>
</dbReference>
<comment type="caution">
    <text evidence="2">The sequence shown here is derived from an EMBL/GenBank/DDBJ whole genome shotgun (WGS) entry which is preliminary data.</text>
</comment>
<dbReference type="RefSeq" id="WP_256384841.1">
    <property type="nucleotide sequence ID" value="NZ_CP101695.1"/>
</dbReference>
<proteinExistence type="predicted"/>
<dbReference type="Pfam" id="PF09012">
    <property type="entry name" value="FeoC"/>
    <property type="match status" value="1"/>
</dbReference>
<dbReference type="Proteomes" id="UP001306119">
    <property type="component" value="Unassembled WGS sequence"/>
</dbReference>
<dbReference type="EMBL" id="JAYXUG010000002">
    <property type="protein sequence ID" value="MEC6830741.1"/>
    <property type="molecule type" value="Genomic_DNA"/>
</dbReference>
<accession>A0ABU6L715</accession>
<protein>
    <submittedName>
        <fullName evidence="2">FeoC-like transcriptional regulator</fullName>
    </submittedName>
</protein>
<reference evidence="2 3" key="1">
    <citation type="submission" date="2024-01" db="EMBL/GenBank/DDBJ databases">
        <title>Active colonisers of the gastrointestinal tract of Atlantic salmon farmed in a warm water region.</title>
        <authorList>
            <person name="Bowman J.P."/>
        </authorList>
    </citation>
    <scope>NUCLEOTIDE SEQUENCE [LARGE SCALE GENOMIC DNA]</scope>
    <source>
        <strain evidence="2 3">S3MW1</strain>
    </source>
</reference>